<organism evidence="1 2">
    <name type="scientific">Intoshia linei</name>
    <dbReference type="NCBI Taxonomy" id="1819745"/>
    <lineage>
        <taxon>Eukaryota</taxon>
        <taxon>Metazoa</taxon>
        <taxon>Spiralia</taxon>
        <taxon>Lophotrochozoa</taxon>
        <taxon>Mesozoa</taxon>
        <taxon>Orthonectida</taxon>
        <taxon>Rhopaluridae</taxon>
        <taxon>Intoshia</taxon>
    </lineage>
</organism>
<comment type="caution">
    <text evidence="1">The sequence shown here is derived from an EMBL/GenBank/DDBJ whole genome shotgun (WGS) entry which is preliminary data.</text>
</comment>
<dbReference type="AlphaFoldDB" id="A0A177B9A0"/>
<evidence type="ECO:0000313" key="1">
    <source>
        <dbReference type="EMBL" id="OAF70826.1"/>
    </source>
</evidence>
<protein>
    <submittedName>
        <fullName evidence="1">Uncharacterized protein</fullName>
    </submittedName>
</protein>
<dbReference type="OrthoDB" id="119028at2759"/>
<name>A0A177B9A0_9BILA</name>
<accession>A0A177B9A0</accession>
<reference evidence="1 2" key="1">
    <citation type="submission" date="2016-04" db="EMBL/GenBank/DDBJ databases">
        <title>The genome of Intoshia linei affirms orthonectids as highly simplified spiralians.</title>
        <authorList>
            <person name="Mikhailov K.V."/>
            <person name="Slusarev G.S."/>
            <person name="Nikitin M.A."/>
            <person name="Logacheva M.D."/>
            <person name="Penin A."/>
            <person name="Aleoshin V."/>
            <person name="Panchin Y.V."/>
        </authorList>
    </citation>
    <scope>NUCLEOTIDE SEQUENCE [LARGE SCALE GENOMIC DNA]</scope>
    <source>
        <strain evidence="1">Intl2013</strain>
        <tissue evidence="1">Whole animal</tissue>
    </source>
</reference>
<sequence>MLSDCLNYDLSPDRKIYEHNNIRGKGKFYILNKKYASETEAKNTLERHWKIKNRNNSHEGYKIFYYCNESVRRGLDACPATKYLLYYSKNMDVSIYDSICEHKHIKPQLGLTNQLKDIKSNLFNEGSKKPHQIMRILESRNVVLPIKSQIVNFLHILKKKKFGPYDINLNHVNQFCVSNTKIPENCDVSYVATNGVIKRQMTIRERIPLNQFFSVICKDILSIWSLDRKQYLQYSSNSRLETKEWTNAYSWAKENQLVRKKTLTNDVT</sequence>
<keyword evidence="2" id="KW-1185">Reference proteome</keyword>
<evidence type="ECO:0000313" key="2">
    <source>
        <dbReference type="Proteomes" id="UP000078046"/>
    </source>
</evidence>
<proteinExistence type="predicted"/>
<dbReference type="EMBL" id="LWCA01000107">
    <property type="protein sequence ID" value="OAF70826.1"/>
    <property type="molecule type" value="Genomic_DNA"/>
</dbReference>
<dbReference type="Proteomes" id="UP000078046">
    <property type="component" value="Unassembled WGS sequence"/>
</dbReference>
<gene>
    <name evidence="1" type="ORF">A3Q56_01435</name>
</gene>